<dbReference type="InterPro" id="IPR004604">
    <property type="entry name" value="DNA_recomb/repair_RecN"/>
</dbReference>
<dbReference type="GO" id="GO:0006310">
    <property type="term" value="P:DNA recombination"/>
    <property type="evidence" value="ECO:0007669"/>
    <property type="project" value="InterPro"/>
</dbReference>
<evidence type="ECO:0000313" key="10">
    <source>
        <dbReference type="EMBL" id="CAB4550876.1"/>
    </source>
</evidence>
<evidence type="ECO:0000259" key="9">
    <source>
        <dbReference type="Pfam" id="PF02463"/>
    </source>
</evidence>
<keyword evidence="6" id="KW-0067">ATP-binding</keyword>
<evidence type="ECO:0000256" key="6">
    <source>
        <dbReference type="ARBA" id="ARBA00022840"/>
    </source>
</evidence>
<evidence type="ECO:0000256" key="2">
    <source>
        <dbReference type="ARBA" id="ARBA00009441"/>
    </source>
</evidence>
<dbReference type="SUPFAM" id="SSF52540">
    <property type="entry name" value="P-loop containing nucleoside triphosphate hydrolases"/>
    <property type="match status" value="1"/>
</dbReference>
<dbReference type="GO" id="GO:0005524">
    <property type="term" value="F:ATP binding"/>
    <property type="evidence" value="ECO:0007669"/>
    <property type="project" value="UniProtKB-KW"/>
</dbReference>
<comment type="similarity">
    <text evidence="2">Belongs to the RecN family.</text>
</comment>
<name>A0A6J6CHW7_9ZZZZ</name>
<feature type="domain" description="RecF/RecN/SMC N-terminal" evidence="9">
    <location>
        <begin position="14"/>
        <end position="476"/>
    </location>
</feature>
<comment type="function">
    <text evidence="1">May be involved in recombinational repair of damaged DNA.</text>
</comment>
<evidence type="ECO:0000256" key="3">
    <source>
        <dbReference type="ARBA" id="ARBA00021315"/>
    </source>
</evidence>
<dbReference type="InterPro" id="IPR003395">
    <property type="entry name" value="RecF/RecN/SMC_N"/>
</dbReference>
<dbReference type="EMBL" id="CAEZSL010000162">
    <property type="protein sequence ID" value="CAB4550876.1"/>
    <property type="molecule type" value="Genomic_DNA"/>
</dbReference>
<dbReference type="PANTHER" id="PTHR11059">
    <property type="entry name" value="DNA REPAIR PROTEIN RECN"/>
    <property type="match status" value="1"/>
</dbReference>
<dbReference type="PANTHER" id="PTHR11059:SF0">
    <property type="entry name" value="DNA REPAIR PROTEIN RECN"/>
    <property type="match status" value="1"/>
</dbReference>
<dbReference type="GO" id="GO:0009432">
    <property type="term" value="P:SOS response"/>
    <property type="evidence" value="ECO:0007669"/>
    <property type="project" value="TreeGrafter"/>
</dbReference>
<keyword evidence="7" id="KW-0234">DNA repair</keyword>
<evidence type="ECO:0000256" key="1">
    <source>
        <dbReference type="ARBA" id="ARBA00003618"/>
    </source>
</evidence>
<dbReference type="GO" id="GO:0043590">
    <property type="term" value="C:bacterial nucleoid"/>
    <property type="evidence" value="ECO:0007669"/>
    <property type="project" value="TreeGrafter"/>
</dbReference>
<evidence type="ECO:0000256" key="8">
    <source>
        <dbReference type="ARBA" id="ARBA00033408"/>
    </source>
</evidence>
<keyword evidence="4" id="KW-0547">Nucleotide-binding</keyword>
<accession>A0A6J6CHW7</accession>
<dbReference type="Gene3D" id="3.40.50.300">
    <property type="entry name" value="P-loop containing nucleotide triphosphate hydrolases"/>
    <property type="match status" value="2"/>
</dbReference>
<keyword evidence="5" id="KW-0227">DNA damage</keyword>
<evidence type="ECO:0000256" key="5">
    <source>
        <dbReference type="ARBA" id="ARBA00022763"/>
    </source>
</evidence>
<dbReference type="Pfam" id="PF02463">
    <property type="entry name" value="SMC_N"/>
    <property type="match status" value="1"/>
</dbReference>
<evidence type="ECO:0000256" key="4">
    <source>
        <dbReference type="ARBA" id="ARBA00022741"/>
    </source>
</evidence>
<dbReference type="CDD" id="cd03241">
    <property type="entry name" value="ABC_RecN"/>
    <property type="match status" value="2"/>
</dbReference>
<protein>
    <recommendedName>
        <fullName evidence="3">DNA repair protein RecN</fullName>
    </recommendedName>
    <alternativeName>
        <fullName evidence="8">Recombination protein N</fullName>
    </alternativeName>
</protein>
<dbReference type="InterPro" id="IPR027417">
    <property type="entry name" value="P-loop_NTPase"/>
</dbReference>
<dbReference type="NCBIfam" id="TIGR00634">
    <property type="entry name" value="recN"/>
    <property type="match status" value="1"/>
</dbReference>
<sequence>MLLELHIEDLGIIDRLDLVFGAGLTVFTGETGAGKTMLVEAISLLVGGRADTGRIRTGALETRVEGRFVTGDEEVVLCRVVPADGRSRAYVNGRLATVTQLAEFGQKLVDLHGQHTHQSLLSASVQRAALDEFAHTDLQPLREARARLTEIDASLAALGGDTRVRAREIDLLRFQVEEILGAGVSDPAEETSLEIEEDVLADATAHRHAAQASVEAINEDGGALDLLGSAIAALQHRAPFEAEVMHLRDLIAEIADASGRIRHIGEACEDDPERLSEVRERRQSLRELRRKYGESLTDVLAYLDESRARLEELESFEVRVEALEKQRLTVARNERSAAKTVAKVRQAAAPALGKAITSHLGGLAMERAVVEITVTGDDPADEVLMMLTANPGTPPAPLSKIASGGELARTMLAIRLVLTQGPPVLVFDEVDAGIGGAAANSMAASLARLAKMHQIFVVTHLAQVAAVADQQVAVSKEVVTRSGQEVTIASASPVAGSHRVDEIARMLSGRPDSAAARRHAKELLESSSITP</sequence>
<organism evidence="10">
    <name type="scientific">freshwater metagenome</name>
    <dbReference type="NCBI Taxonomy" id="449393"/>
    <lineage>
        <taxon>unclassified sequences</taxon>
        <taxon>metagenomes</taxon>
        <taxon>ecological metagenomes</taxon>
    </lineage>
</organism>
<evidence type="ECO:0000256" key="7">
    <source>
        <dbReference type="ARBA" id="ARBA00023204"/>
    </source>
</evidence>
<dbReference type="AlphaFoldDB" id="A0A6J6CHW7"/>
<reference evidence="10" key="1">
    <citation type="submission" date="2020-05" db="EMBL/GenBank/DDBJ databases">
        <authorList>
            <person name="Chiriac C."/>
            <person name="Salcher M."/>
            <person name="Ghai R."/>
            <person name="Kavagutti S V."/>
        </authorList>
    </citation>
    <scope>NUCLEOTIDE SEQUENCE</scope>
</reference>
<dbReference type="GO" id="GO:0006281">
    <property type="term" value="P:DNA repair"/>
    <property type="evidence" value="ECO:0007669"/>
    <property type="project" value="UniProtKB-KW"/>
</dbReference>
<proteinExistence type="inferred from homology"/>
<gene>
    <name evidence="10" type="ORF">UFOPK1421_01275</name>
</gene>
<dbReference type="PIRSF" id="PIRSF003128">
    <property type="entry name" value="RecN"/>
    <property type="match status" value="1"/>
</dbReference>